<dbReference type="InterPro" id="IPR036624">
    <property type="entry name" value="Hcp1-lik_sf"/>
</dbReference>
<dbReference type="PANTHER" id="PTHR34319">
    <property type="entry name" value="MAJOR EXPORTED PROTEIN"/>
    <property type="match status" value="1"/>
</dbReference>
<name>A0A3M8TKX0_PSEPU</name>
<organism evidence="1 2">
    <name type="scientific">Pseudomonas putida</name>
    <name type="common">Arthrobacter siderocapsulatus</name>
    <dbReference type="NCBI Taxonomy" id="303"/>
    <lineage>
        <taxon>Bacteria</taxon>
        <taxon>Pseudomonadati</taxon>
        <taxon>Pseudomonadota</taxon>
        <taxon>Gammaproteobacteria</taxon>
        <taxon>Pseudomonadales</taxon>
        <taxon>Pseudomonadaceae</taxon>
        <taxon>Pseudomonas</taxon>
    </lineage>
</organism>
<dbReference type="EMBL" id="RJAI01000001">
    <property type="protein sequence ID" value="RNF94107.1"/>
    <property type="molecule type" value="Genomic_DNA"/>
</dbReference>
<evidence type="ECO:0000313" key="2">
    <source>
        <dbReference type="Proteomes" id="UP000278162"/>
    </source>
</evidence>
<dbReference type="SUPFAM" id="SSF141452">
    <property type="entry name" value="Hcp1-like"/>
    <property type="match status" value="1"/>
</dbReference>
<dbReference type="RefSeq" id="WP_123083610.1">
    <property type="nucleotide sequence ID" value="NZ_RJAI01000001.1"/>
</dbReference>
<reference evidence="1 2" key="1">
    <citation type="submission" date="2018-10" db="EMBL/GenBank/DDBJ databases">
        <title>An outbreak of IMP-63 producing strain in France.</title>
        <authorList>
            <person name="Bour M."/>
            <person name="Liapis E."/>
            <person name="Plesiat P."/>
        </authorList>
    </citation>
    <scope>NUCLEOTIDE SEQUENCE [LARGE SCALE GENOMIC DNA]</scope>
    <source>
        <strain evidence="1 2">12917</strain>
    </source>
</reference>
<dbReference type="Proteomes" id="UP000278162">
    <property type="component" value="Unassembled WGS sequence"/>
</dbReference>
<protein>
    <submittedName>
        <fullName evidence="1">Hcp family type VI secretion system effector</fullName>
    </submittedName>
</protein>
<dbReference type="NCBIfam" id="TIGR03344">
    <property type="entry name" value="VI_effect_Hcp1"/>
    <property type="match status" value="1"/>
</dbReference>
<accession>A0A3M8TKX0</accession>
<evidence type="ECO:0000313" key="1">
    <source>
        <dbReference type="EMBL" id="RNF94107.1"/>
    </source>
</evidence>
<dbReference type="InterPro" id="IPR052947">
    <property type="entry name" value="T6SS_Hcp1_domain"/>
</dbReference>
<dbReference type="InterPro" id="IPR008514">
    <property type="entry name" value="T6SS_Hcp"/>
</dbReference>
<gene>
    <name evidence="1" type="ORF">EFK07_00035</name>
</gene>
<dbReference type="Gene3D" id="2.30.110.20">
    <property type="entry name" value="Hcp1-like"/>
    <property type="match status" value="1"/>
</dbReference>
<dbReference type="PANTHER" id="PTHR34319:SF7">
    <property type="entry name" value="HNH ENDONUCLEASE DOMAIN-CONTAINING PROTEIN"/>
    <property type="match status" value="1"/>
</dbReference>
<sequence length="160" mass="18044">MAYHGYMSIKGRSRGLISAGCSTIDSIGNRCQSAHVDEIMVLSFSHNLSNMGNVERATHRPVLITKYIDKATPLLAEALTSREILECRINLYRINAGKHECFLRIDLKDAILVDQRMEVPHSVLLNAQDPQEYLAIRYGFIGWHHLIANTSGYANWSDMP</sequence>
<dbReference type="AlphaFoldDB" id="A0A3M8TKX0"/>
<comment type="caution">
    <text evidence="1">The sequence shown here is derived from an EMBL/GenBank/DDBJ whole genome shotgun (WGS) entry which is preliminary data.</text>
</comment>
<proteinExistence type="predicted"/>
<dbReference type="Pfam" id="PF05638">
    <property type="entry name" value="T6SS_HCP"/>
    <property type="match status" value="1"/>
</dbReference>